<proteinExistence type="inferred from homology"/>
<evidence type="ECO:0000313" key="14">
    <source>
        <dbReference type="EMBL" id="KAG7393075.1"/>
    </source>
</evidence>
<dbReference type="GO" id="GO:0032934">
    <property type="term" value="F:sterol binding"/>
    <property type="evidence" value="ECO:0007669"/>
    <property type="project" value="TreeGrafter"/>
</dbReference>
<feature type="transmembrane region" description="Helical" evidence="12">
    <location>
        <begin position="839"/>
        <end position="856"/>
    </location>
</feature>
<dbReference type="InterPro" id="IPR000731">
    <property type="entry name" value="SSD"/>
</dbReference>
<dbReference type="Proteomes" id="UP000694044">
    <property type="component" value="Unassembled WGS sequence"/>
</dbReference>
<keyword evidence="4 12" id="KW-0812">Transmembrane</keyword>
<evidence type="ECO:0000256" key="10">
    <source>
        <dbReference type="ARBA" id="ARBA00023180"/>
    </source>
</evidence>
<feature type="transmembrane region" description="Helical" evidence="12">
    <location>
        <begin position="1487"/>
        <end position="1509"/>
    </location>
</feature>
<feature type="transmembrane region" description="Helical" evidence="12">
    <location>
        <begin position="1448"/>
        <end position="1467"/>
    </location>
</feature>
<evidence type="ECO:0000256" key="12">
    <source>
        <dbReference type="SAM" id="Phobius"/>
    </source>
</evidence>
<protein>
    <submittedName>
        <fullName evidence="14">NPC intracellular cholesterol transporter 1</fullName>
    </submittedName>
</protein>
<comment type="caution">
    <text evidence="14">The sequence shown here is derived from an EMBL/GenBank/DDBJ whole genome shotgun (WGS) entry which is preliminary data.</text>
</comment>
<keyword evidence="10" id="KW-0325">Glycoprotein</keyword>
<comment type="similarity">
    <text evidence="2">Belongs to the patched family.</text>
</comment>
<evidence type="ECO:0000256" key="4">
    <source>
        <dbReference type="ARBA" id="ARBA00022692"/>
    </source>
</evidence>
<feature type="transmembrane region" description="Helical" evidence="12">
    <location>
        <begin position="868"/>
        <end position="892"/>
    </location>
</feature>
<keyword evidence="9" id="KW-1015">Disulfide bond</keyword>
<feature type="transmembrane region" description="Helical" evidence="12">
    <location>
        <begin position="566"/>
        <end position="584"/>
    </location>
</feature>
<feature type="transmembrane region" description="Helical" evidence="12">
    <location>
        <begin position="989"/>
        <end position="1017"/>
    </location>
</feature>
<dbReference type="GO" id="GO:0016020">
    <property type="term" value="C:membrane"/>
    <property type="evidence" value="ECO:0007669"/>
    <property type="project" value="UniProtKB-SubCell"/>
</dbReference>
<evidence type="ECO:0000259" key="13">
    <source>
        <dbReference type="PROSITE" id="PS50156"/>
    </source>
</evidence>
<keyword evidence="15" id="KW-1185">Reference proteome</keyword>
<feature type="region of interest" description="Disordered" evidence="11">
    <location>
        <begin position="1041"/>
        <end position="1074"/>
    </location>
</feature>
<dbReference type="InterPro" id="IPR053958">
    <property type="entry name" value="HMGCR/SNAP/NPC1-like_SSD"/>
</dbReference>
<dbReference type="OrthoDB" id="6510177at2759"/>
<keyword evidence="3" id="KW-0813">Transport</keyword>
<feature type="transmembrane region" description="Helical" evidence="12">
    <location>
        <begin position="477"/>
        <end position="499"/>
    </location>
</feature>
<dbReference type="PROSITE" id="PS50156">
    <property type="entry name" value="SSD"/>
    <property type="match status" value="1"/>
</dbReference>
<accession>A0A8T1WIK3</accession>
<evidence type="ECO:0000256" key="2">
    <source>
        <dbReference type="ARBA" id="ARBA00005585"/>
    </source>
</evidence>
<evidence type="ECO:0000256" key="8">
    <source>
        <dbReference type="ARBA" id="ARBA00023136"/>
    </source>
</evidence>
<dbReference type="PANTHER" id="PTHR45727:SF2">
    <property type="entry name" value="NPC INTRACELLULAR CHOLESTEROL TRANSPORTER 1"/>
    <property type="match status" value="1"/>
</dbReference>
<dbReference type="Pfam" id="PF16414">
    <property type="entry name" value="NPC1_N"/>
    <property type="match status" value="1"/>
</dbReference>
<evidence type="ECO:0000256" key="5">
    <source>
        <dbReference type="ARBA" id="ARBA00022729"/>
    </source>
</evidence>
<feature type="transmembrane region" description="Helical" evidence="12">
    <location>
        <begin position="1137"/>
        <end position="1159"/>
    </location>
</feature>
<feature type="transmembrane region" description="Helical" evidence="12">
    <location>
        <begin position="1521"/>
        <end position="1544"/>
    </location>
</feature>
<dbReference type="InterPro" id="IPR053956">
    <property type="entry name" value="NPC1_MLD"/>
</dbReference>
<dbReference type="Pfam" id="PF12349">
    <property type="entry name" value="Sterol-sensing"/>
    <property type="match status" value="1"/>
</dbReference>
<reference evidence="14" key="1">
    <citation type="submission" date="2021-02" db="EMBL/GenBank/DDBJ databases">
        <authorList>
            <person name="Palmer J.M."/>
        </authorList>
    </citation>
    <scope>NUCLEOTIDE SEQUENCE</scope>
    <source>
        <strain evidence="14">SCRP734</strain>
    </source>
</reference>
<feature type="transmembrane region" description="Helical" evidence="12">
    <location>
        <begin position="898"/>
        <end position="922"/>
    </location>
</feature>
<organism evidence="14 15">
    <name type="scientific">Phytophthora pseudosyringae</name>
    <dbReference type="NCBI Taxonomy" id="221518"/>
    <lineage>
        <taxon>Eukaryota</taxon>
        <taxon>Sar</taxon>
        <taxon>Stramenopiles</taxon>
        <taxon>Oomycota</taxon>
        <taxon>Peronosporomycetes</taxon>
        <taxon>Peronosporales</taxon>
        <taxon>Peronosporaceae</taxon>
        <taxon>Phytophthora</taxon>
    </lineage>
</organism>
<feature type="domain" description="SSD" evidence="13">
    <location>
        <begin position="834"/>
        <end position="1017"/>
    </location>
</feature>
<dbReference type="EMBL" id="JAGDFM010000006">
    <property type="protein sequence ID" value="KAG7393075.1"/>
    <property type="molecule type" value="Genomic_DNA"/>
</dbReference>
<evidence type="ECO:0000313" key="15">
    <source>
        <dbReference type="Proteomes" id="UP000694044"/>
    </source>
</evidence>
<gene>
    <name evidence="14" type="primary">NPC1_4</name>
    <name evidence="14" type="ORF">PHYPSEUDO_012410</name>
</gene>
<dbReference type="GO" id="GO:0015918">
    <property type="term" value="P:sterol transport"/>
    <property type="evidence" value="ECO:0007669"/>
    <property type="project" value="TreeGrafter"/>
</dbReference>
<evidence type="ECO:0000256" key="3">
    <source>
        <dbReference type="ARBA" id="ARBA00022448"/>
    </source>
</evidence>
<evidence type="ECO:0000256" key="1">
    <source>
        <dbReference type="ARBA" id="ARBA00004141"/>
    </source>
</evidence>
<evidence type="ECO:0000256" key="6">
    <source>
        <dbReference type="ARBA" id="ARBA00022989"/>
    </source>
</evidence>
<keyword evidence="7" id="KW-0445">Lipid transport</keyword>
<feature type="transmembrane region" description="Helical" evidence="12">
    <location>
        <begin position="1393"/>
        <end position="1411"/>
    </location>
</feature>
<keyword evidence="6 12" id="KW-1133">Transmembrane helix</keyword>
<feature type="transmembrane region" description="Helical" evidence="12">
    <location>
        <begin position="960"/>
        <end position="983"/>
    </location>
</feature>
<keyword evidence="8 12" id="KW-0472">Membrane</keyword>
<sequence>MGSRHSRAPAPSQAQYPQELGASGLLGRFNLGVDPCSHCPSASLQLAQVLTLKSTGHRARSARSIGRLGFAALHRLFSLLHIRSTMRVSAFAALLLPLGAAAQTTTTAATTSSLSSTTSSGTSSASSYVPWTLADNATLLADIKAQLSMCTYSKVEECIHDPALVHALGTLVRAPGHCVAFDSSYVNVTTPSAAIPNRYYPTSVEDAYDAGFTNKFSEWSDSNREQFEVDCPLLYNETIGQGDDMLCCTESQYTGLSTQVRMIPGLCSACKENLRNIFCQMTCSPNNSMFLDVNEVRIMGGDDEHADAVFPAVEELTYYVGNDWIRDIYDFCEDDSSFSLLCNPNQDCTDGYGLMEFMGKYAYNSIGSPLQINVTTMDKVDEVSQMTEFCHCDNVNSTNCILPMNIKMTSCVGVCGSLCAVSSSDARTYTESCYGAVTTLATSASGSASAGSGDDSTWAELNAYLAKNIPTTDWTALNYFLVIFGAVVALILIVGFLVAGCRERRSRIPNPHTGTPHVGPYTPEVHGVAQAMETSTGRLSFLDELMTNKLHAWAVFVSTGNRPKKIIPMVLCVVVVCVAGLYNIDIETDPIKLWVSTSSTSYQERQHYGEMFNPFYRSEQVILVPKDGGNIYRSLILKEAIRVQNVAADVVYTSGDETIALDDICWKATGTGCTVNSITQYFQNNMEHFEFYAKYGLEMEHFSNCLYSPSTSDVALCTELKNALTDGDSLPSTMSDCPCLSTFGSPMNLYNTYLGGFPDGAESNYTLFLDSVAFVSSYLNYNYADGDKNEPAIKWEREYIKTMKKEVESNTVFDVYFYAEISVQDEVDAESSNGMGPVALSYCLMIIYISLGINRIKLSREFFISSKIVAGFCGVMSIVCGVASTIGLYMWFGVKLQLIIMEVVPFLSLAIGVDNIFLLIHAMTEKEDQMRREEPSLFVGLEHNPKAIEEITTTIVSESLAYIGPSIFMASAAESVAFAFGSISAMPVVLWFAAMACCAVAINFCLQMTLFLSVLTLDKRRELSGKYDIIFRRASYAKAQGSAAPGPQTQQTSEPLVSLEPKTPAPEDARRPVTPENRTLTDVLDYCVDVYASILTYKIVKLVVLLLFLAWTLWSIYSMESLDQGLPQKEAMPSDSYMIEYFNALDVYLATGVPVYFIVETGYGRNPDTWSLNDESVETIFCKSKDICGTYSIPNIMNALANHGDKTVTHISPGTTYSWMDDYWGFVNPDSECCRVDSEGAYVPIETGNDTYTTLRSGDDTCLATSVTVPPVPEAQYMSLFSMFATASAGSSCSYGGGSIYRGQFSIDEEPIPTVNASTPAVKLNTSGYGDEITAWSYMVTGTSNPTQQRYIDSYKQNIAAAEWISEKTGVDVWVYSLTYVYFEQYLTVIDDAYRLIGLALAAIFVITTLYLGSVFYALMITLMATNIVVLVLGLMQPLDIMLNGLSIVNLIIAAGIAVEFCGHYIRFFAKAQGTGDERARDALRQVFTSVIFGITITKVIGLSVLTLADSRVFKKYYFRMYMMVVICGVLNGMLLLPVLLSTITDVKNFFLRRGSRKTALPSAPVTRVD</sequence>
<name>A0A8T1WIK3_9STRA</name>
<comment type="subcellular location">
    <subcellularLocation>
        <location evidence="1">Membrane</location>
        <topology evidence="1">Multi-pass membrane protein</topology>
    </subcellularLocation>
</comment>
<dbReference type="InterPro" id="IPR032190">
    <property type="entry name" value="NPC1_N"/>
</dbReference>
<evidence type="ECO:0000256" key="9">
    <source>
        <dbReference type="ARBA" id="ARBA00023157"/>
    </source>
</evidence>
<feature type="transmembrane region" description="Helical" evidence="12">
    <location>
        <begin position="1099"/>
        <end position="1117"/>
    </location>
</feature>
<dbReference type="Pfam" id="PF22314">
    <property type="entry name" value="NPC1_MLD"/>
    <property type="match status" value="1"/>
</dbReference>
<evidence type="ECO:0000256" key="7">
    <source>
        <dbReference type="ARBA" id="ARBA00023055"/>
    </source>
</evidence>
<dbReference type="PANTHER" id="PTHR45727">
    <property type="entry name" value="NPC INTRACELLULAR CHOLESTEROL TRANSPORTER 1"/>
    <property type="match status" value="1"/>
</dbReference>
<keyword evidence="5" id="KW-0732">Signal</keyword>
<evidence type="ECO:0000256" key="11">
    <source>
        <dbReference type="SAM" id="MobiDB-lite"/>
    </source>
</evidence>